<accession>A0A2I0QVM4</accession>
<dbReference type="OrthoDB" id="2706316at2"/>
<dbReference type="RefSeq" id="WP_101330108.1">
    <property type="nucleotide sequence ID" value="NZ_PJNH01000001.1"/>
</dbReference>
<dbReference type="AlphaFoldDB" id="A0A2I0QVM4"/>
<comment type="caution">
    <text evidence="1">The sequence shown here is derived from an EMBL/GenBank/DDBJ whole genome shotgun (WGS) entry which is preliminary data.</text>
</comment>
<evidence type="ECO:0000313" key="1">
    <source>
        <dbReference type="EMBL" id="PKR78364.1"/>
    </source>
</evidence>
<gene>
    <name evidence="1" type="ORF">CEY16_00985</name>
</gene>
<dbReference type="Proteomes" id="UP000243524">
    <property type="component" value="Unassembled WGS sequence"/>
</dbReference>
<keyword evidence="2" id="KW-1185">Reference proteome</keyword>
<proteinExistence type="predicted"/>
<name>A0A2I0QVM4_9BACI</name>
<organism evidence="1 2">
    <name type="scientific">Halalkalibacillus sediminis</name>
    <dbReference type="NCBI Taxonomy" id="2018042"/>
    <lineage>
        <taxon>Bacteria</taxon>
        <taxon>Bacillati</taxon>
        <taxon>Bacillota</taxon>
        <taxon>Bacilli</taxon>
        <taxon>Bacillales</taxon>
        <taxon>Bacillaceae</taxon>
        <taxon>Halalkalibacillus</taxon>
    </lineage>
</organism>
<dbReference type="EMBL" id="PJNH01000001">
    <property type="protein sequence ID" value="PKR78364.1"/>
    <property type="molecule type" value="Genomic_DNA"/>
</dbReference>
<evidence type="ECO:0000313" key="2">
    <source>
        <dbReference type="Proteomes" id="UP000243524"/>
    </source>
</evidence>
<sequence length="100" mass="12133">MGYILPIDHNQYSQYQRRTIGNEKPSIFLERTFRTELKGMLHHRRYKLNDQLRKEEHGKQQERRQLKHELYTTDQTEVVKKDYAQLAKITGKGEHFSEMI</sequence>
<protein>
    <submittedName>
        <fullName evidence="1">Uncharacterized protein</fullName>
    </submittedName>
</protein>
<reference evidence="1 2" key="1">
    <citation type="submission" date="2017-06" db="EMBL/GenBank/DDBJ databases">
        <title>the draft geome sequence of Illustriluteabacillus marina B3227.</title>
        <authorList>
            <person name="He R.-H."/>
            <person name="Du Z.-J."/>
        </authorList>
    </citation>
    <scope>NUCLEOTIDE SEQUENCE [LARGE SCALE GENOMIC DNA]</scope>
    <source>
        <strain evidence="1 2">B3227</strain>
    </source>
</reference>